<evidence type="ECO:0000256" key="1">
    <source>
        <dbReference type="SAM" id="Phobius"/>
    </source>
</evidence>
<protein>
    <submittedName>
        <fullName evidence="2">AMV168</fullName>
    </submittedName>
</protein>
<evidence type="ECO:0000313" key="2">
    <source>
        <dbReference type="EMBL" id="AAG02874.1"/>
    </source>
</evidence>
<name>Q9EMN1_AMEPV</name>
<dbReference type="EMBL" id="AF250284">
    <property type="protein sequence ID" value="AAG02874.1"/>
    <property type="molecule type" value="Genomic_DNA"/>
</dbReference>
<dbReference type="KEGG" id="vg:1494758"/>
<evidence type="ECO:0000313" key="3">
    <source>
        <dbReference type="Proteomes" id="UP000000872"/>
    </source>
</evidence>
<keyword evidence="1" id="KW-0812">Transmembrane</keyword>
<dbReference type="RefSeq" id="NP_064950.1">
    <property type="nucleotide sequence ID" value="NC_002520.1"/>
</dbReference>
<feature type="transmembrane region" description="Helical" evidence="1">
    <location>
        <begin position="6"/>
        <end position="21"/>
    </location>
</feature>
<organismHost>
    <name type="scientific">Amsacta</name>
    <dbReference type="NCBI Taxonomy" id="340055"/>
</organismHost>
<dbReference type="OrthoDB" id="28270at10239"/>
<proteinExistence type="predicted"/>
<accession>Q9EMN1</accession>
<keyword evidence="1" id="KW-1133">Transmembrane helix</keyword>
<keyword evidence="3" id="KW-1185">Reference proteome</keyword>
<keyword evidence="1" id="KW-0472">Membrane</keyword>
<gene>
    <name evidence="2" type="primary">AMV168</name>
</gene>
<organism evidence="2 3">
    <name type="scientific">Amsacta moorei entomopoxvirus</name>
    <name type="common">AmEPV</name>
    <dbReference type="NCBI Taxonomy" id="28321"/>
    <lineage>
        <taxon>Viruses</taxon>
        <taxon>Varidnaviria</taxon>
        <taxon>Bamfordvirae</taxon>
        <taxon>Nucleocytoviricota</taxon>
        <taxon>Pokkesviricetes</taxon>
        <taxon>Chitovirales</taxon>
        <taxon>Poxviridae</taxon>
        <taxon>Entomopoxvirinae</taxon>
        <taxon>Betaentomopoxvirus</taxon>
    </lineage>
</organism>
<sequence length="118" mass="14148">MSYIFLLLTFVIILLFIYYYIRIINRDTYELETQETESISNEFVDNIDNFNNDLIRKYISDMKLETRIKEVETEIETLKSELNKKPEVKELIVLDQTNKIDDEKLVDAVDKIETENKE</sequence>
<reference evidence="2 3" key="1">
    <citation type="journal article" date="2000" name="Virology">
        <title>Complete genomic sequence of the Amsacta moorei entomopoxvirus: analysis and comparison with other poxviruses.</title>
        <authorList>
            <person name="Bawden A.L."/>
            <person name="Glassberg K.J."/>
            <person name="Diggans J."/>
            <person name="Shaw R."/>
            <person name="Farmerie W."/>
            <person name="Moyer R.W."/>
        </authorList>
    </citation>
    <scope>NUCLEOTIDE SEQUENCE [LARGE SCALE GENOMIC DNA]</scope>
</reference>
<dbReference type="GeneID" id="1494758"/>
<dbReference type="Proteomes" id="UP000000872">
    <property type="component" value="Segment"/>
</dbReference>